<gene>
    <name evidence="1" type="ORF">BN201_0256</name>
</gene>
<dbReference type="EMBL" id="HE978309">
    <property type="protein sequence ID" value="CEO90859.1"/>
    <property type="molecule type" value="Genomic_DNA"/>
</dbReference>
<dbReference type="KEGG" id="vg:23301284"/>
<name>A0A0B7MJH7_9CAUD</name>
<evidence type="ECO:0000313" key="2">
    <source>
        <dbReference type="Proteomes" id="UP000203896"/>
    </source>
</evidence>
<proteinExistence type="predicted"/>
<accession>A0A0B7MJH7</accession>
<protein>
    <submittedName>
        <fullName evidence="1">Uncharacterized protein</fullName>
    </submittedName>
</protein>
<sequence>MIEFEIDNFHEKAEDLTKILISRGAYNTKDIIKEVNVAMDAIRKEFKHISAIGENGHLEDVELVALRRYYFFVDCIIDLAKNYSHYMKDIVKDARKLAENVYGKFPE</sequence>
<dbReference type="Proteomes" id="UP000203896">
    <property type="component" value="Segment"/>
</dbReference>
<dbReference type="RefSeq" id="YP_009118939.1">
    <property type="nucleotide sequence ID" value="NC_025425.1"/>
</dbReference>
<organism evidence="1 2">
    <name type="scientific">Enterobacteria phage GEC-3S</name>
    <dbReference type="NCBI Taxonomy" id="1222338"/>
    <lineage>
        <taxon>Viruses</taxon>
        <taxon>Duplodnaviria</taxon>
        <taxon>Heunggongvirae</taxon>
        <taxon>Uroviricota</taxon>
        <taxon>Caudoviricetes</taxon>
        <taxon>Pantevenvirales</taxon>
        <taxon>Straboviridae</taxon>
        <taxon>Krischvirus</taxon>
        <taxon>Krischvirus gec3s</taxon>
    </lineage>
</organism>
<reference evidence="1 2" key="1">
    <citation type="submission" date="2012-08" db="EMBL/GenBank/DDBJ databases">
        <title>Selection and characterization of a candidate therapeutic bacteriophage that lyses the German Escherichia coli O104:H4 outbreak strain.</title>
        <authorList>
            <person name="Merabishvilli M."/>
            <person name="De Vos D."/>
            <person name="Verbeken G."/>
            <person name="Kropinski A."/>
            <person name="Vandenheuvel D."/>
            <person name="Lavigne R."/>
            <person name="Wattiau P."/>
            <person name="Mast J."/>
            <person name="Ragimbeau C."/>
            <person name="Mossong J."/>
            <person name="Scheres J."/>
            <person name="Chanishvili N."/>
            <person name="Vaneechoutte M."/>
            <person name="Pirnay J.P."/>
        </authorList>
    </citation>
    <scope>NUCLEOTIDE SEQUENCE [LARGE SCALE GENOMIC DNA]</scope>
</reference>
<evidence type="ECO:0000313" key="1">
    <source>
        <dbReference type="EMBL" id="CEO90859.1"/>
    </source>
</evidence>
<dbReference type="GeneID" id="23301284"/>
<keyword evidence="2" id="KW-1185">Reference proteome</keyword>
<dbReference type="SMR" id="A0A0B7MJH7"/>